<evidence type="ECO:0000313" key="1">
    <source>
        <dbReference type="EMBL" id="GAA0143479.1"/>
    </source>
</evidence>
<dbReference type="EMBL" id="BAABME010000522">
    <property type="protein sequence ID" value="GAA0143479.1"/>
    <property type="molecule type" value="Genomic_DNA"/>
</dbReference>
<evidence type="ECO:0008006" key="3">
    <source>
        <dbReference type="Google" id="ProtNLM"/>
    </source>
</evidence>
<organism evidence="1 2">
    <name type="scientific">Lithospermum erythrorhizon</name>
    <name type="common">Purple gromwell</name>
    <name type="synonym">Lithospermum officinale var. erythrorhizon</name>
    <dbReference type="NCBI Taxonomy" id="34254"/>
    <lineage>
        <taxon>Eukaryota</taxon>
        <taxon>Viridiplantae</taxon>
        <taxon>Streptophyta</taxon>
        <taxon>Embryophyta</taxon>
        <taxon>Tracheophyta</taxon>
        <taxon>Spermatophyta</taxon>
        <taxon>Magnoliopsida</taxon>
        <taxon>eudicotyledons</taxon>
        <taxon>Gunneridae</taxon>
        <taxon>Pentapetalae</taxon>
        <taxon>asterids</taxon>
        <taxon>lamiids</taxon>
        <taxon>Boraginales</taxon>
        <taxon>Boraginaceae</taxon>
        <taxon>Boraginoideae</taxon>
        <taxon>Lithospermeae</taxon>
        <taxon>Lithospermum</taxon>
    </lineage>
</organism>
<evidence type="ECO:0000313" key="2">
    <source>
        <dbReference type="Proteomes" id="UP001454036"/>
    </source>
</evidence>
<dbReference type="SUPFAM" id="SSF56219">
    <property type="entry name" value="DNase I-like"/>
    <property type="match status" value="1"/>
</dbReference>
<dbReference type="PANTHER" id="PTHR33710:SF77">
    <property type="entry name" value="DNASE I-LIKE SUPERFAMILY PROTEIN"/>
    <property type="match status" value="1"/>
</dbReference>
<keyword evidence="2" id="KW-1185">Reference proteome</keyword>
<comment type="caution">
    <text evidence="1">The sequence shown here is derived from an EMBL/GenBank/DDBJ whole genome shotgun (WGS) entry which is preliminary data.</text>
</comment>
<proteinExistence type="predicted"/>
<dbReference type="PANTHER" id="PTHR33710">
    <property type="entry name" value="BNAC02G09200D PROTEIN"/>
    <property type="match status" value="1"/>
</dbReference>
<dbReference type="Proteomes" id="UP001454036">
    <property type="component" value="Unassembled WGS sequence"/>
</dbReference>
<dbReference type="AlphaFoldDB" id="A0AAV3NW64"/>
<dbReference type="Gene3D" id="3.60.10.10">
    <property type="entry name" value="Endonuclease/exonuclease/phosphatase"/>
    <property type="match status" value="1"/>
</dbReference>
<gene>
    <name evidence="1" type="ORF">LIER_04152</name>
</gene>
<protein>
    <recommendedName>
        <fullName evidence="3">Reverse transcriptase</fullName>
    </recommendedName>
</protein>
<name>A0AAV3NW64_LITER</name>
<sequence>MGDFNDILYKEEKEGGIMRTEASMSMFRDFVKNCGTLDMGFSGAPFTRWNKRSRKDAIKARLDRVICDLQWSLTFHRATCFHLEMVGADHCPLFLDTRKNKILSIEHGNRVWQVGESRVEVEVLRYFNELFSANIVCHPDKATQSVDHRVTDEMNRQLTRAVTSEEVKRAMFKMLADIFPGPDGMTVLFSSFLAYCF</sequence>
<dbReference type="InterPro" id="IPR036691">
    <property type="entry name" value="Endo/exonu/phosph_ase_sf"/>
</dbReference>
<accession>A0AAV3NW64</accession>
<reference evidence="1 2" key="1">
    <citation type="submission" date="2024-01" db="EMBL/GenBank/DDBJ databases">
        <title>The complete chloroplast genome sequence of Lithospermum erythrorhizon: insights into the phylogenetic relationship among Boraginaceae species and the maternal lineages of purple gromwells.</title>
        <authorList>
            <person name="Okada T."/>
            <person name="Watanabe K."/>
        </authorList>
    </citation>
    <scope>NUCLEOTIDE SEQUENCE [LARGE SCALE GENOMIC DNA]</scope>
</reference>